<dbReference type="OrthoDB" id="2200301at2"/>
<dbReference type="GO" id="GO:0015031">
    <property type="term" value="P:protein transport"/>
    <property type="evidence" value="ECO:0007669"/>
    <property type="project" value="UniProtKB-KW"/>
</dbReference>
<dbReference type="EMBL" id="CAIZ01000129">
    <property type="protein sequence ID" value="CCH70538.1"/>
    <property type="molecule type" value="Genomic_DNA"/>
</dbReference>
<dbReference type="AlphaFoldDB" id="N0E0N8"/>
<dbReference type="PRINTS" id="PR01853">
    <property type="entry name" value="YAJCTRNLCASE"/>
</dbReference>
<proteinExistence type="inferred from homology"/>
<dbReference type="Proteomes" id="UP000013167">
    <property type="component" value="Unassembled WGS sequence"/>
</dbReference>
<evidence type="ECO:0000256" key="5">
    <source>
        <dbReference type="ARBA" id="ARBA00022692"/>
    </source>
</evidence>
<keyword evidence="5 11" id="KW-0812">Transmembrane</keyword>
<evidence type="ECO:0000256" key="9">
    <source>
        <dbReference type="ARBA" id="ARBA00023136"/>
    </source>
</evidence>
<keyword evidence="4" id="KW-1003">Cell membrane</keyword>
<sequence>MSSGAGTGNLLLLLLPLLLLGFLMWTQRKRSRDMQAINASLTVGDEVMTSSGLYGRIVALDDSIATLEVAPGVNVRYDRRAVTRPPATPSGPASTAPDAES</sequence>
<comment type="similarity">
    <text evidence="2">Belongs to the YajC family.</text>
</comment>
<feature type="compositionally biased region" description="Low complexity" evidence="10">
    <location>
        <begin position="90"/>
        <end position="101"/>
    </location>
</feature>
<evidence type="ECO:0000256" key="6">
    <source>
        <dbReference type="ARBA" id="ARBA00022927"/>
    </source>
</evidence>
<reference evidence="12 13" key="1">
    <citation type="journal article" date="2013" name="ISME J.">
        <title>A metabolic model for members of the genus Tetrasphaera involved in enhanced biological phosphorus removal.</title>
        <authorList>
            <person name="Kristiansen R."/>
            <person name="Nguyen H.T.T."/>
            <person name="Saunders A.M."/>
            <person name="Nielsen J.L."/>
            <person name="Wimmer R."/>
            <person name="Le V.Q."/>
            <person name="McIlroy S.J."/>
            <person name="Petrovski S."/>
            <person name="Seviour R.J."/>
            <person name="Calteau A."/>
            <person name="Nielsen K.L."/>
            <person name="Nielsen P.H."/>
        </authorList>
    </citation>
    <scope>NUCLEOTIDE SEQUENCE [LARGE SCALE GENOMIC DNA]</scope>
    <source>
        <strain evidence="12 13">Lp2</strain>
    </source>
</reference>
<dbReference type="SMART" id="SM01323">
    <property type="entry name" value="YajC"/>
    <property type="match status" value="1"/>
</dbReference>
<keyword evidence="8" id="KW-0811">Translocation</keyword>
<dbReference type="HOGENOM" id="CLU_116157_4_5_11"/>
<evidence type="ECO:0000256" key="10">
    <source>
        <dbReference type="SAM" id="MobiDB-lite"/>
    </source>
</evidence>
<name>N0E0N8_9MICO</name>
<evidence type="ECO:0000256" key="1">
    <source>
        <dbReference type="ARBA" id="ARBA00004162"/>
    </source>
</evidence>
<keyword evidence="13" id="KW-1185">Reference proteome</keyword>
<feature type="region of interest" description="Disordered" evidence="10">
    <location>
        <begin position="79"/>
        <end position="101"/>
    </location>
</feature>
<evidence type="ECO:0000256" key="7">
    <source>
        <dbReference type="ARBA" id="ARBA00022989"/>
    </source>
</evidence>
<dbReference type="InterPro" id="IPR003849">
    <property type="entry name" value="Preprotein_translocase_YajC"/>
</dbReference>
<feature type="transmembrane region" description="Helical" evidence="11">
    <location>
        <begin position="6"/>
        <end position="25"/>
    </location>
</feature>
<dbReference type="RefSeq" id="WP_010850387.1">
    <property type="nucleotide sequence ID" value="NZ_HF570956.1"/>
</dbReference>
<dbReference type="Pfam" id="PF02699">
    <property type="entry name" value="YajC"/>
    <property type="match status" value="1"/>
</dbReference>
<evidence type="ECO:0000256" key="8">
    <source>
        <dbReference type="ARBA" id="ARBA00023010"/>
    </source>
</evidence>
<gene>
    <name evidence="12" type="ORF">BN10_590055</name>
</gene>
<evidence type="ECO:0000256" key="3">
    <source>
        <dbReference type="ARBA" id="ARBA00022448"/>
    </source>
</evidence>
<dbReference type="NCBIfam" id="TIGR00739">
    <property type="entry name" value="yajC"/>
    <property type="match status" value="1"/>
</dbReference>
<organism evidence="12 13">
    <name type="scientific">Phycicoccus elongatus Lp2</name>
    <dbReference type="NCBI Taxonomy" id="1193181"/>
    <lineage>
        <taxon>Bacteria</taxon>
        <taxon>Bacillati</taxon>
        <taxon>Actinomycetota</taxon>
        <taxon>Actinomycetes</taxon>
        <taxon>Micrococcales</taxon>
        <taxon>Intrasporangiaceae</taxon>
        <taxon>Phycicoccus</taxon>
    </lineage>
</organism>
<evidence type="ECO:0000256" key="2">
    <source>
        <dbReference type="ARBA" id="ARBA00006742"/>
    </source>
</evidence>
<evidence type="ECO:0000313" key="12">
    <source>
        <dbReference type="EMBL" id="CCH70538.1"/>
    </source>
</evidence>
<dbReference type="eggNOG" id="COG1862">
    <property type="taxonomic scope" value="Bacteria"/>
</dbReference>
<dbReference type="GO" id="GO:0005886">
    <property type="term" value="C:plasma membrane"/>
    <property type="evidence" value="ECO:0007669"/>
    <property type="project" value="UniProtKB-SubCell"/>
</dbReference>
<comment type="subcellular location">
    <subcellularLocation>
        <location evidence="1">Cell membrane</location>
        <topology evidence="1">Single-pass membrane protein</topology>
    </subcellularLocation>
</comment>
<accession>N0E0N8</accession>
<keyword evidence="9 11" id="KW-0472">Membrane</keyword>
<evidence type="ECO:0000256" key="4">
    <source>
        <dbReference type="ARBA" id="ARBA00022475"/>
    </source>
</evidence>
<evidence type="ECO:0000256" key="11">
    <source>
        <dbReference type="SAM" id="Phobius"/>
    </source>
</evidence>
<keyword evidence="6" id="KW-0653">Protein transport</keyword>
<keyword evidence="3" id="KW-0813">Transport</keyword>
<dbReference type="PANTHER" id="PTHR33909">
    <property type="entry name" value="SEC TRANSLOCON ACCESSORY COMPLEX SUBUNIT YAJC"/>
    <property type="match status" value="1"/>
</dbReference>
<comment type="caution">
    <text evidence="12">The sequence shown here is derived from an EMBL/GenBank/DDBJ whole genome shotgun (WGS) entry which is preliminary data.</text>
</comment>
<dbReference type="STRING" id="1193181.BN10_590055"/>
<evidence type="ECO:0000313" key="13">
    <source>
        <dbReference type="Proteomes" id="UP000013167"/>
    </source>
</evidence>
<dbReference type="PANTHER" id="PTHR33909:SF1">
    <property type="entry name" value="SEC TRANSLOCON ACCESSORY COMPLEX SUBUNIT YAJC"/>
    <property type="match status" value="1"/>
</dbReference>
<keyword evidence="7 11" id="KW-1133">Transmembrane helix</keyword>
<protein>
    <submittedName>
        <fullName evidence="12">Protein export protein SecD</fullName>
    </submittedName>
</protein>